<gene>
    <name evidence="1" type="ORF">CEXT_735171</name>
</gene>
<dbReference type="Proteomes" id="UP001054945">
    <property type="component" value="Unassembled WGS sequence"/>
</dbReference>
<proteinExistence type="predicted"/>
<evidence type="ECO:0000313" key="2">
    <source>
        <dbReference type="Proteomes" id="UP001054945"/>
    </source>
</evidence>
<reference evidence="1 2" key="1">
    <citation type="submission" date="2021-06" db="EMBL/GenBank/DDBJ databases">
        <title>Caerostris extrusa draft genome.</title>
        <authorList>
            <person name="Kono N."/>
            <person name="Arakawa K."/>
        </authorList>
    </citation>
    <scope>NUCLEOTIDE SEQUENCE [LARGE SCALE GENOMIC DNA]</scope>
</reference>
<accession>A0AAV4UVC7</accession>
<dbReference type="EMBL" id="BPLR01013493">
    <property type="protein sequence ID" value="GIY61608.1"/>
    <property type="molecule type" value="Genomic_DNA"/>
</dbReference>
<protein>
    <submittedName>
        <fullName evidence="1">Uncharacterized protein</fullName>
    </submittedName>
</protein>
<sequence>MAKHYCKSRGKAANKQLRFSDVLQNRQQAFLRFEFKKVKPFFHPKGWGGVEQKRIPKMAKSQESLTDEFVRFGGKTRVFSGGKREEGVPHNGATTHERVWVKALTAALPPCLLTSELQRPFSLPQSFPEAGVHIRKERGRICTGMLLFSTF</sequence>
<organism evidence="1 2">
    <name type="scientific">Caerostris extrusa</name>
    <name type="common">Bark spider</name>
    <name type="synonym">Caerostris bankana</name>
    <dbReference type="NCBI Taxonomy" id="172846"/>
    <lineage>
        <taxon>Eukaryota</taxon>
        <taxon>Metazoa</taxon>
        <taxon>Ecdysozoa</taxon>
        <taxon>Arthropoda</taxon>
        <taxon>Chelicerata</taxon>
        <taxon>Arachnida</taxon>
        <taxon>Araneae</taxon>
        <taxon>Araneomorphae</taxon>
        <taxon>Entelegynae</taxon>
        <taxon>Araneoidea</taxon>
        <taxon>Araneidae</taxon>
        <taxon>Caerostris</taxon>
    </lineage>
</organism>
<name>A0AAV4UVC7_CAEEX</name>
<comment type="caution">
    <text evidence="1">The sequence shown here is derived from an EMBL/GenBank/DDBJ whole genome shotgun (WGS) entry which is preliminary data.</text>
</comment>
<evidence type="ECO:0000313" key="1">
    <source>
        <dbReference type="EMBL" id="GIY61608.1"/>
    </source>
</evidence>
<dbReference type="AlphaFoldDB" id="A0AAV4UVC7"/>
<keyword evidence="2" id="KW-1185">Reference proteome</keyword>